<dbReference type="SUPFAM" id="SSF50156">
    <property type="entry name" value="PDZ domain-like"/>
    <property type="match status" value="1"/>
</dbReference>
<dbReference type="InterPro" id="IPR036366">
    <property type="entry name" value="PGBDSf"/>
</dbReference>
<dbReference type="InterPro" id="IPR055210">
    <property type="entry name" value="CtpA/B_N"/>
</dbReference>
<keyword evidence="2 5" id="KW-0645">Protease</keyword>
<dbReference type="Pfam" id="PF03572">
    <property type="entry name" value="Peptidase_S41"/>
    <property type="match status" value="1"/>
</dbReference>
<reference evidence="7 8" key="1">
    <citation type="submission" date="2024-02" db="EMBL/GenBank/DDBJ databases">
        <title>A nitrogen-fixing paenibacillus bacterium.</title>
        <authorList>
            <person name="Zhang W.L."/>
            <person name="Chen S.F."/>
        </authorList>
    </citation>
    <scope>NUCLEOTIDE SEQUENCE [LARGE SCALE GENOMIC DNA]</scope>
    <source>
        <strain evidence="7 8">M1</strain>
    </source>
</reference>
<dbReference type="InterPro" id="IPR002477">
    <property type="entry name" value="Peptidoglycan-bd-like"/>
</dbReference>
<dbReference type="EMBL" id="JAZHPZ010000012">
    <property type="protein sequence ID" value="MEF2968129.1"/>
    <property type="molecule type" value="Genomic_DNA"/>
</dbReference>
<evidence type="ECO:0000313" key="8">
    <source>
        <dbReference type="Proteomes" id="UP001306950"/>
    </source>
</evidence>
<dbReference type="InterPro" id="IPR041489">
    <property type="entry name" value="PDZ_6"/>
</dbReference>
<dbReference type="NCBIfam" id="TIGR00225">
    <property type="entry name" value="prc"/>
    <property type="match status" value="1"/>
</dbReference>
<dbReference type="Pfam" id="PF22694">
    <property type="entry name" value="CtpB_N-like"/>
    <property type="match status" value="1"/>
</dbReference>
<sequence>MYKKRTVALLVVVAMVFGSLLTLTLTGQWSSADTGPLRSGIFADTAGTSSKEGIKKIETALELVQKNYVEGVDRQKLVDGAIDGMMNALGDPFSSYMGPETAQQFSEQIEGSFTGIGAEVSMENGNVVVVSPIKGSPAERAGIKPKDILLSVNGESFEGLSLNEAVAKIRGPKGTEAKIKVKRAGTATTLEYTIIRDDIALETVYARMEEGKVGVIEVTEFSMNTAERFKQELANLEKQGMKGLVIDVRNNPGGVLQIVVDMAEQFVPKGKGIVQVEDKNKQREQTLSQGSGKSYPIAVITNKGSASASEILAGALQESANAKLIGEATYGKGTVQTSFSREFGDGSLLKVTIAKWLTPNGEWIHKKGIEPDVPVAQPDYFSVAPINKEKTYKYDMLGDDIKSAQTMLQGLGYETGRSDGYFSKATETALKKFQTDHKLEATGVLDAKTAEALEASLVEQIRDPKNDNQMNRAIEVIRKEIAAPVSKE</sequence>
<proteinExistence type="inferred from homology"/>
<dbReference type="SMART" id="SM00245">
    <property type="entry name" value="TSPc"/>
    <property type="match status" value="1"/>
</dbReference>
<keyword evidence="8" id="KW-1185">Reference proteome</keyword>
<comment type="similarity">
    <text evidence="1 5">Belongs to the peptidase S41A family.</text>
</comment>
<evidence type="ECO:0000256" key="2">
    <source>
        <dbReference type="ARBA" id="ARBA00022670"/>
    </source>
</evidence>
<dbReference type="PANTHER" id="PTHR32060">
    <property type="entry name" value="TAIL-SPECIFIC PROTEASE"/>
    <property type="match status" value="1"/>
</dbReference>
<dbReference type="PANTHER" id="PTHR32060:SF29">
    <property type="entry name" value="CARBOXY-TERMINAL PROCESSING PROTEASE CTPB"/>
    <property type="match status" value="1"/>
</dbReference>
<evidence type="ECO:0000256" key="1">
    <source>
        <dbReference type="ARBA" id="ARBA00009179"/>
    </source>
</evidence>
<dbReference type="PROSITE" id="PS50106">
    <property type="entry name" value="PDZ"/>
    <property type="match status" value="1"/>
</dbReference>
<dbReference type="Gene3D" id="3.30.750.44">
    <property type="match status" value="1"/>
</dbReference>
<dbReference type="Gene3D" id="3.90.226.10">
    <property type="entry name" value="2-enoyl-CoA Hydratase, Chain A, domain 1"/>
    <property type="match status" value="1"/>
</dbReference>
<evidence type="ECO:0000259" key="6">
    <source>
        <dbReference type="PROSITE" id="PS50106"/>
    </source>
</evidence>
<keyword evidence="3 5" id="KW-0378">Hydrolase</keyword>
<dbReference type="CDD" id="cd07560">
    <property type="entry name" value="Peptidase_S41_CPP"/>
    <property type="match status" value="1"/>
</dbReference>
<dbReference type="SMART" id="SM00228">
    <property type="entry name" value="PDZ"/>
    <property type="match status" value="1"/>
</dbReference>
<evidence type="ECO:0000256" key="4">
    <source>
        <dbReference type="ARBA" id="ARBA00022825"/>
    </source>
</evidence>
<name>A0ABU7VYZ2_9BACL</name>
<keyword evidence="4 5" id="KW-0720">Serine protease</keyword>
<dbReference type="InterPro" id="IPR036034">
    <property type="entry name" value="PDZ_sf"/>
</dbReference>
<dbReference type="CDD" id="cd06782">
    <property type="entry name" value="cpPDZ_CPP-like"/>
    <property type="match status" value="1"/>
</dbReference>
<dbReference type="InterPro" id="IPR036365">
    <property type="entry name" value="PGBD-like_sf"/>
</dbReference>
<dbReference type="InterPro" id="IPR029045">
    <property type="entry name" value="ClpP/crotonase-like_dom_sf"/>
</dbReference>
<gene>
    <name evidence="7" type="ORF">V3851_20060</name>
</gene>
<dbReference type="InterPro" id="IPR001478">
    <property type="entry name" value="PDZ"/>
</dbReference>
<feature type="domain" description="PDZ" evidence="6">
    <location>
        <begin position="102"/>
        <end position="170"/>
    </location>
</feature>
<dbReference type="InterPro" id="IPR004447">
    <property type="entry name" value="Peptidase_S41A"/>
</dbReference>
<organism evidence="7 8">
    <name type="scientific">Paenibacillus haidiansis</name>
    <dbReference type="NCBI Taxonomy" id="1574488"/>
    <lineage>
        <taxon>Bacteria</taxon>
        <taxon>Bacillati</taxon>
        <taxon>Bacillota</taxon>
        <taxon>Bacilli</taxon>
        <taxon>Bacillales</taxon>
        <taxon>Paenibacillaceae</taxon>
        <taxon>Paenibacillus</taxon>
    </lineage>
</organism>
<evidence type="ECO:0000256" key="3">
    <source>
        <dbReference type="ARBA" id="ARBA00022801"/>
    </source>
</evidence>
<protein>
    <submittedName>
        <fullName evidence="7">S41 family peptidase</fullName>
    </submittedName>
</protein>
<dbReference type="SUPFAM" id="SSF47090">
    <property type="entry name" value="PGBD-like"/>
    <property type="match status" value="1"/>
</dbReference>
<dbReference type="Pfam" id="PF17820">
    <property type="entry name" value="PDZ_6"/>
    <property type="match status" value="1"/>
</dbReference>
<evidence type="ECO:0000256" key="5">
    <source>
        <dbReference type="RuleBase" id="RU004404"/>
    </source>
</evidence>
<comment type="caution">
    <text evidence="7">The sequence shown here is derived from an EMBL/GenBank/DDBJ whole genome shotgun (WGS) entry which is preliminary data.</text>
</comment>
<dbReference type="InterPro" id="IPR005151">
    <property type="entry name" value="Tail-specific_protease"/>
</dbReference>
<dbReference type="Gene3D" id="2.30.42.10">
    <property type="match status" value="1"/>
</dbReference>
<dbReference type="RefSeq" id="WP_331848341.1">
    <property type="nucleotide sequence ID" value="NZ_JAZHPZ010000012.1"/>
</dbReference>
<evidence type="ECO:0000313" key="7">
    <source>
        <dbReference type="EMBL" id="MEF2968129.1"/>
    </source>
</evidence>
<dbReference type="SUPFAM" id="SSF52096">
    <property type="entry name" value="ClpP/crotonase"/>
    <property type="match status" value="1"/>
</dbReference>
<dbReference type="Gene3D" id="1.10.101.10">
    <property type="entry name" value="PGBD-like superfamily/PGBD"/>
    <property type="match status" value="1"/>
</dbReference>
<accession>A0ABU7VYZ2</accession>
<dbReference type="Proteomes" id="UP001306950">
    <property type="component" value="Unassembled WGS sequence"/>
</dbReference>
<dbReference type="Pfam" id="PF01471">
    <property type="entry name" value="PG_binding_1"/>
    <property type="match status" value="1"/>
</dbReference>